<dbReference type="FunCoup" id="K7VQG3">
    <property type="interactions" value="32"/>
</dbReference>
<dbReference type="InParanoid" id="K7VQG3"/>
<dbReference type="PROSITE" id="PS51775">
    <property type="entry name" value="GTD_BINDING"/>
    <property type="match status" value="1"/>
</dbReference>
<comment type="subcellular location">
    <subcellularLocation>
        <location evidence="1">Membrane</location>
        <topology evidence="1">Single-pass membrane protein</topology>
    </subcellularLocation>
</comment>
<dbReference type="AlphaFoldDB" id="K7VQG3"/>
<organism evidence="9">
    <name type="scientific">Zea mays</name>
    <name type="common">Maize</name>
    <dbReference type="NCBI Taxonomy" id="4577"/>
    <lineage>
        <taxon>Eukaryota</taxon>
        <taxon>Viridiplantae</taxon>
        <taxon>Streptophyta</taxon>
        <taxon>Embryophyta</taxon>
        <taxon>Tracheophyta</taxon>
        <taxon>Spermatophyta</taxon>
        <taxon>Magnoliopsida</taxon>
        <taxon>Liliopsida</taxon>
        <taxon>Poales</taxon>
        <taxon>Poaceae</taxon>
        <taxon>PACMAD clade</taxon>
        <taxon>Panicoideae</taxon>
        <taxon>Andropogonodae</taxon>
        <taxon>Andropogoneae</taxon>
        <taxon>Tripsacinae</taxon>
        <taxon>Zea</taxon>
    </lineage>
</organism>
<dbReference type="PaxDb" id="4577-GRMZM2G360025_P01"/>
<feature type="transmembrane region" description="Helical" evidence="7">
    <location>
        <begin position="20"/>
        <end position="43"/>
    </location>
</feature>
<dbReference type="Pfam" id="PF04576">
    <property type="entry name" value="Zein-binding"/>
    <property type="match status" value="1"/>
</dbReference>
<dbReference type="GO" id="GO:0080115">
    <property type="term" value="F:myosin XI tail binding"/>
    <property type="evidence" value="ECO:0007669"/>
    <property type="project" value="UniProtKB-ARBA"/>
</dbReference>
<dbReference type="CDD" id="cd22249">
    <property type="entry name" value="UDM1_RNF168_RNF169-like"/>
    <property type="match status" value="1"/>
</dbReference>
<evidence type="ECO:0000259" key="8">
    <source>
        <dbReference type="PROSITE" id="PS51775"/>
    </source>
</evidence>
<protein>
    <submittedName>
        <fullName evidence="9">Putative DUF593 domain containing family protein</fullName>
    </submittedName>
</protein>
<evidence type="ECO:0000256" key="6">
    <source>
        <dbReference type="SAM" id="MobiDB-lite"/>
    </source>
</evidence>
<dbReference type="HOGENOM" id="CLU_009392_2_0_1"/>
<evidence type="ECO:0000256" key="1">
    <source>
        <dbReference type="ARBA" id="ARBA00004167"/>
    </source>
</evidence>
<dbReference type="EMBL" id="CM000785">
    <property type="protein sequence ID" value="AQL09729.1"/>
    <property type="molecule type" value="Genomic_DNA"/>
</dbReference>
<feature type="coiled-coil region" evidence="5">
    <location>
        <begin position="513"/>
        <end position="579"/>
    </location>
</feature>
<evidence type="ECO:0000313" key="9">
    <source>
        <dbReference type="EMBL" id="AQL09732.1"/>
    </source>
</evidence>
<keyword evidence="2 7" id="KW-0812">Transmembrane</keyword>
<evidence type="ECO:0000256" key="5">
    <source>
        <dbReference type="SAM" id="Coils"/>
    </source>
</evidence>
<keyword evidence="5" id="KW-0175">Coiled coil</keyword>
<dbReference type="eggNOG" id="ENOG502RMYJ">
    <property type="taxonomic scope" value="Eukaryota"/>
</dbReference>
<keyword evidence="3 7" id="KW-1133">Transmembrane helix</keyword>
<evidence type="ECO:0000256" key="3">
    <source>
        <dbReference type="ARBA" id="ARBA00022989"/>
    </source>
</evidence>
<dbReference type="EMBL" id="CM000785">
    <property type="protein sequence ID" value="AQL09732.1"/>
    <property type="molecule type" value="Genomic_DNA"/>
</dbReference>
<sequence>MAVQAHSRPQNVSRQLWPVLHHAVSECCLIIMLVTTAVLSYMATRFARMCSLRSPCMLCSRLDQFLHGKAWFSEELVCATHRIEISRLSYCQSHNKLERSDDMCDKCMLSCMTSSGKTYNLTNMHGRDKVKSRSRSRHKHMCSCCSMQFKKKRDSHMLPDITNSWFPGDDMSKLKQRNIVMSSVGYSSNDDYDHLPYEGYRKLKLGHESEYDIHISNSDNDERNAVSHEARERANHMPSHDALLQPMISNASGLLMPSFDNTIMTKATQPLNNVRDTDTHSSDTKDANSLDHAIGLVLDDISWSQINTSDKNIDVQSKAIPEEVLAELPKEKNFLIGTEEVGDSFEDISGSPGVEAAKDFNASANAGTRSSVDTHISWNNSPKIASACRGYYKSPRLSEIISARDTNSKTNEEVKTFLSQLSTARGFDSSLNEMTPRSSTHIDDYRQHDATGMTPFLDRNNSNLDSFDANTTSEDEGESSLEHLKKQAKFNKKKMGMLYKELEAERSASAVAVSEAMAMINRLQEEKASMHMEALQYLRMMEEQADHDQEAIEKLNDLLTEREKELLDLEAELEGYRSKLHDQPFDVGKFGATDGAMAFRVLEGSDFMRHTIFDFEDEKAKILESLHRLEEILGMPSIDMGDANDSLQNSLLSDQSMHISQDIENSELESLSLPREDMISESISSQCYDEQESVKYMHKHMHNHEQDDNESVDKQQKNVTSCSHSDDGNIHTMKSVKHEISLLNARFKALEADQDFLKQILRSLNVSSDGVECIQEITSHLRELRRIMADQRDMTVFMRS</sequence>
<dbReference type="ExpressionAtlas" id="K7VQG3">
    <property type="expression patterns" value="baseline"/>
</dbReference>
<gene>
    <name evidence="9" type="ORF">ZEAMMB73_Zm00001d048439</name>
</gene>
<dbReference type="IntAct" id="K7VQG3">
    <property type="interactions" value="24"/>
</dbReference>
<accession>K7VQG3</accession>
<dbReference type="SMR" id="K7VQG3"/>
<feature type="domain" description="GTD-binding" evidence="8">
    <location>
        <begin position="479"/>
        <end position="577"/>
    </location>
</feature>
<proteinExistence type="predicted"/>
<dbReference type="InterPro" id="IPR039306">
    <property type="entry name" value="MYOB"/>
</dbReference>
<keyword evidence="4 7" id="KW-0472">Membrane</keyword>
<dbReference type="InterPro" id="IPR007656">
    <property type="entry name" value="GTD-bd"/>
</dbReference>
<dbReference type="PANTHER" id="PTHR31448">
    <property type="entry name" value="MYOSIN-BINDING PROTEIN 2"/>
    <property type="match status" value="1"/>
</dbReference>
<feature type="compositionally biased region" description="Polar residues" evidence="6">
    <location>
        <begin position="459"/>
        <end position="472"/>
    </location>
</feature>
<feature type="region of interest" description="Disordered" evidence="6">
    <location>
        <begin position="454"/>
        <end position="482"/>
    </location>
</feature>
<evidence type="ECO:0000256" key="4">
    <source>
        <dbReference type="ARBA" id="ARBA00023136"/>
    </source>
</evidence>
<dbReference type="GO" id="GO:0016020">
    <property type="term" value="C:membrane"/>
    <property type="evidence" value="ECO:0007669"/>
    <property type="project" value="UniProtKB-SubCell"/>
</dbReference>
<evidence type="ECO:0000256" key="7">
    <source>
        <dbReference type="SAM" id="Phobius"/>
    </source>
</evidence>
<dbReference type="PANTHER" id="PTHR31448:SF45">
    <property type="entry name" value="EXPRESSED PROTEIN"/>
    <property type="match status" value="1"/>
</dbReference>
<dbReference type="EMBL" id="CM000785">
    <property type="protein sequence ID" value="AQL09726.1"/>
    <property type="molecule type" value="Genomic_DNA"/>
</dbReference>
<evidence type="ECO:0000256" key="2">
    <source>
        <dbReference type="ARBA" id="ARBA00022692"/>
    </source>
</evidence>
<reference evidence="9" key="1">
    <citation type="submission" date="2015-12" db="EMBL/GenBank/DDBJ databases">
        <title>Update maize B73 reference genome by single molecule sequencing technologies.</title>
        <authorList>
            <consortium name="Maize Genome Sequencing Project"/>
            <person name="Ware D."/>
        </authorList>
    </citation>
    <scope>NUCLEOTIDE SEQUENCE</scope>
    <source>
        <tissue evidence="9">Seedling</tissue>
    </source>
</reference>
<name>K7VQG3_MAIZE</name>